<name>A0AAV4DRU3_9GAST</name>
<feature type="signal peptide" evidence="1">
    <location>
        <begin position="1"/>
        <end position="18"/>
    </location>
</feature>
<comment type="caution">
    <text evidence="2">The sequence shown here is derived from an EMBL/GenBank/DDBJ whole genome shotgun (WGS) entry which is preliminary data.</text>
</comment>
<proteinExistence type="predicted"/>
<reference evidence="2 3" key="1">
    <citation type="journal article" date="2021" name="Elife">
        <title>Chloroplast acquisition without the gene transfer in kleptoplastic sea slugs, Plakobranchus ocellatus.</title>
        <authorList>
            <person name="Maeda T."/>
            <person name="Takahashi S."/>
            <person name="Yoshida T."/>
            <person name="Shimamura S."/>
            <person name="Takaki Y."/>
            <person name="Nagai Y."/>
            <person name="Toyoda A."/>
            <person name="Suzuki Y."/>
            <person name="Arimoto A."/>
            <person name="Ishii H."/>
            <person name="Satoh N."/>
            <person name="Nishiyama T."/>
            <person name="Hasebe M."/>
            <person name="Maruyama T."/>
            <person name="Minagawa J."/>
            <person name="Obokata J."/>
            <person name="Shigenobu S."/>
        </authorList>
    </citation>
    <scope>NUCLEOTIDE SEQUENCE [LARGE SCALE GENOMIC DNA]</scope>
</reference>
<dbReference type="AlphaFoldDB" id="A0AAV4DRU3"/>
<protein>
    <submittedName>
        <fullName evidence="2">Uncharacterized protein</fullName>
    </submittedName>
</protein>
<dbReference type="EMBL" id="BLXT01008249">
    <property type="protein sequence ID" value="GFO47022.1"/>
    <property type="molecule type" value="Genomic_DNA"/>
</dbReference>
<feature type="chain" id="PRO_5043954873" evidence="1">
    <location>
        <begin position="19"/>
        <end position="89"/>
    </location>
</feature>
<gene>
    <name evidence="2" type="ORF">PoB_007352700</name>
</gene>
<dbReference type="Proteomes" id="UP000735302">
    <property type="component" value="Unassembled WGS sequence"/>
</dbReference>
<sequence>MWLFTPKVLLLVFAPKHSQPELSRFQDERANPKPLVGFPAHNNYCEAGGYTASPSVSQDSNPIIESIPTVESASRISTITKRLEVLQVP</sequence>
<organism evidence="2 3">
    <name type="scientific">Plakobranchus ocellatus</name>
    <dbReference type="NCBI Taxonomy" id="259542"/>
    <lineage>
        <taxon>Eukaryota</taxon>
        <taxon>Metazoa</taxon>
        <taxon>Spiralia</taxon>
        <taxon>Lophotrochozoa</taxon>
        <taxon>Mollusca</taxon>
        <taxon>Gastropoda</taxon>
        <taxon>Heterobranchia</taxon>
        <taxon>Euthyneura</taxon>
        <taxon>Panpulmonata</taxon>
        <taxon>Sacoglossa</taxon>
        <taxon>Placobranchoidea</taxon>
        <taxon>Plakobranchidae</taxon>
        <taxon>Plakobranchus</taxon>
    </lineage>
</organism>
<evidence type="ECO:0000313" key="3">
    <source>
        <dbReference type="Proteomes" id="UP000735302"/>
    </source>
</evidence>
<keyword evidence="3" id="KW-1185">Reference proteome</keyword>
<evidence type="ECO:0000313" key="2">
    <source>
        <dbReference type="EMBL" id="GFO47022.1"/>
    </source>
</evidence>
<evidence type="ECO:0000256" key="1">
    <source>
        <dbReference type="SAM" id="SignalP"/>
    </source>
</evidence>
<keyword evidence="1" id="KW-0732">Signal</keyword>
<accession>A0AAV4DRU3</accession>